<evidence type="ECO:0000256" key="1">
    <source>
        <dbReference type="SAM" id="Phobius"/>
    </source>
</evidence>
<feature type="transmembrane region" description="Helical" evidence="1">
    <location>
        <begin position="33"/>
        <end position="53"/>
    </location>
</feature>
<reference evidence="2" key="1">
    <citation type="journal article" date="2015" name="Nature">
        <title>Complex archaea that bridge the gap between prokaryotes and eukaryotes.</title>
        <authorList>
            <person name="Spang A."/>
            <person name="Saw J.H."/>
            <person name="Jorgensen S.L."/>
            <person name="Zaremba-Niedzwiedzka K."/>
            <person name="Martijn J."/>
            <person name="Lind A.E."/>
            <person name="van Eijk R."/>
            <person name="Schleper C."/>
            <person name="Guy L."/>
            <person name="Ettema T.J."/>
        </authorList>
    </citation>
    <scope>NUCLEOTIDE SEQUENCE</scope>
</reference>
<dbReference type="AlphaFoldDB" id="A0A0F9R5R0"/>
<keyword evidence="1" id="KW-1133">Transmembrane helix</keyword>
<keyword evidence="1" id="KW-0812">Transmembrane</keyword>
<dbReference type="NCBIfam" id="TIGR03750">
    <property type="entry name" value="conj_TIGR03750"/>
    <property type="match status" value="1"/>
</dbReference>
<organism evidence="2">
    <name type="scientific">marine sediment metagenome</name>
    <dbReference type="NCBI Taxonomy" id="412755"/>
    <lineage>
        <taxon>unclassified sequences</taxon>
        <taxon>metagenomes</taxon>
        <taxon>ecological metagenomes</taxon>
    </lineage>
</organism>
<keyword evidence="1" id="KW-0472">Membrane</keyword>
<name>A0A0F9R5R0_9ZZZZ</name>
<feature type="transmembrane region" description="Helical" evidence="1">
    <location>
        <begin position="59"/>
        <end position="77"/>
    </location>
</feature>
<gene>
    <name evidence="2" type="ORF">LCGC14_0933460</name>
</gene>
<sequence>MNQPGMKGREIDFIPDRLIEEPVVFRGLTDTEVVVLISVGLVFWIPVSVLVLLPFGWGLFGVGIGVGMAIASLLVIGKYLQELKRRRPDGLHIVYLKKLAQKKFSFINFNYIETSQGWDIRREKPVVRIHMETEE</sequence>
<dbReference type="InterPro" id="IPR021877">
    <property type="entry name" value="DUF3487"/>
</dbReference>
<accession>A0A0F9R5R0</accession>
<evidence type="ECO:0008006" key="3">
    <source>
        <dbReference type="Google" id="ProtNLM"/>
    </source>
</evidence>
<dbReference type="EMBL" id="LAZR01003222">
    <property type="protein sequence ID" value="KKN20641.1"/>
    <property type="molecule type" value="Genomic_DNA"/>
</dbReference>
<protein>
    <recommendedName>
        <fullName evidence="3">TIGR03750 family conjugal transfer protein</fullName>
    </recommendedName>
</protein>
<dbReference type="Pfam" id="PF11990">
    <property type="entry name" value="DUF3487"/>
    <property type="match status" value="1"/>
</dbReference>
<proteinExistence type="predicted"/>
<comment type="caution">
    <text evidence="2">The sequence shown here is derived from an EMBL/GenBank/DDBJ whole genome shotgun (WGS) entry which is preliminary data.</text>
</comment>
<evidence type="ECO:0000313" key="2">
    <source>
        <dbReference type="EMBL" id="KKN20641.1"/>
    </source>
</evidence>